<accession>A0A4P9ZPW1</accession>
<dbReference type="Gene3D" id="3.10.28.10">
    <property type="entry name" value="Homing endonucleases"/>
    <property type="match status" value="1"/>
</dbReference>
<dbReference type="Pfam" id="PF00961">
    <property type="entry name" value="LAGLIDADG_1"/>
    <property type="match status" value="1"/>
</dbReference>
<dbReference type="PANTHER" id="PTHR36181">
    <property type="entry name" value="INTRON-ENCODED ENDONUCLEASE AI3-RELATED"/>
    <property type="match status" value="1"/>
</dbReference>
<evidence type="ECO:0000259" key="1">
    <source>
        <dbReference type="Pfam" id="PF00961"/>
    </source>
</evidence>
<keyword evidence="3" id="KW-1185">Reference proteome</keyword>
<organism evidence="2 3">
    <name type="scientific">Dimargaris cristalligena</name>
    <dbReference type="NCBI Taxonomy" id="215637"/>
    <lineage>
        <taxon>Eukaryota</taxon>
        <taxon>Fungi</taxon>
        <taxon>Fungi incertae sedis</taxon>
        <taxon>Zoopagomycota</taxon>
        <taxon>Kickxellomycotina</taxon>
        <taxon>Dimargaritomycetes</taxon>
        <taxon>Dimargaritales</taxon>
        <taxon>Dimargaritaceae</taxon>
        <taxon>Dimargaris</taxon>
    </lineage>
</organism>
<reference evidence="3" key="1">
    <citation type="journal article" date="2018" name="Nat. Microbiol.">
        <title>Leveraging single-cell genomics to expand the fungal tree of life.</title>
        <authorList>
            <person name="Ahrendt S.R."/>
            <person name="Quandt C.A."/>
            <person name="Ciobanu D."/>
            <person name="Clum A."/>
            <person name="Salamov A."/>
            <person name="Andreopoulos B."/>
            <person name="Cheng J.F."/>
            <person name="Woyke T."/>
            <person name="Pelin A."/>
            <person name="Henrissat B."/>
            <person name="Reynolds N.K."/>
            <person name="Benny G.L."/>
            <person name="Smith M.E."/>
            <person name="James T.Y."/>
            <person name="Grigoriev I.V."/>
        </authorList>
    </citation>
    <scope>NUCLEOTIDE SEQUENCE [LARGE SCALE GENOMIC DNA]</scope>
    <source>
        <strain evidence="3">RSA 468</strain>
    </source>
</reference>
<dbReference type="PANTHER" id="PTHR36181:SF4">
    <property type="entry name" value="LAGLIDADG ENDONUCLEASE"/>
    <property type="match status" value="1"/>
</dbReference>
<name>A0A4P9ZPW1_9FUNG</name>
<proteinExistence type="predicted"/>
<dbReference type="InterPro" id="IPR027434">
    <property type="entry name" value="Homing_endonucl"/>
</dbReference>
<dbReference type="Proteomes" id="UP000268162">
    <property type="component" value="Unassembled WGS sequence"/>
</dbReference>
<dbReference type="InterPro" id="IPR051289">
    <property type="entry name" value="LAGLIDADG_Endonuclease"/>
</dbReference>
<dbReference type="SUPFAM" id="SSF55608">
    <property type="entry name" value="Homing endonucleases"/>
    <property type="match status" value="2"/>
</dbReference>
<sequence>MMLLVVVILFFINIYSWITKNYLPSYKFLTWFIGFSEGNSSFTITSKGDLQFVIIQNTRDIQVLEMIKNTLRIGSRTSRFIIQDKKGLELIVSLFNGIKRINTVKFLDQIVIPSLEDSWLSGYSDAEAFRIKFLISQKFLINKPVLDRFIILFNTGRVILHSQSDTFTYEELYFKLKNKDHLDPTLRPLLKVLASKVNNTWD</sequence>
<evidence type="ECO:0000313" key="2">
    <source>
        <dbReference type="EMBL" id="RKP34380.1"/>
    </source>
</evidence>
<dbReference type="GO" id="GO:0005739">
    <property type="term" value="C:mitochondrion"/>
    <property type="evidence" value="ECO:0007669"/>
    <property type="project" value="UniProtKB-ARBA"/>
</dbReference>
<evidence type="ECO:0000313" key="3">
    <source>
        <dbReference type="Proteomes" id="UP000268162"/>
    </source>
</evidence>
<feature type="domain" description="Homing endonuclease LAGLIDADG" evidence="1">
    <location>
        <begin position="33"/>
        <end position="109"/>
    </location>
</feature>
<dbReference type="InterPro" id="IPR004860">
    <property type="entry name" value="LAGLIDADG_dom"/>
</dbReference>
<dbReference type="EMBL" id="ML003227">
    <property type="protein sequence ID" value="RKP34380.1"/>
    <property type="molecule type" value="Genomic_DNA"/>
</dbReference>
<protein>
    <recommendedName>
        <fullName evidence="1">Homing endonuclease LAGLIDADG domain-containing protein</fullName>
    </recommendedName>
</protein>
<dbReference type="AlphaFoldDB" id="A0A4P9ZPW1"/>
<dbReference type="GO" id="GO:0004519">
    <property type="term" value="F:endonuclease activity"/>
    <property type="evidence" value="ECO:0007669"/>
    <property type="project" value="InterPro"/>
</dbReference>
<gene>
    <name evidence="2" type="ORF">BJ085DRAFT_41968</name>
</gene>